<feature type="transmembrane region" description="Helical" evidence="1">
    <location>
        <begin position="124"/>
        <end position="150"/>
    </location>
</feature>
<dbReference type="SMART" id="SM00280">
    <property type="entry name" value="KAZAL"/>
    <property type="match status" value="1"/>
</dbReference>
<dbReference type="PROSITE" id="PS00282">
    <property type="entry name" value="KAZAL_1"/>
    <property type="match status" value="1"/>
</dbReference>
<dbReference type="AlphaFoldDB" id="A0A8W7Q245"/>
<keyword evidence="1" id="KW-0472">Membrane</keyword>
<keyword evidence="1" id="KW-1133">Transmembrane helix</keyword>
<dbReference type="Pfam" id="PF00050">
    <property type="entry name" value="Kazal_1"/>
    <property type="match status" value="1"/>
</dbReference>
<evidence type="ECO:0000259" key="2">
    <source>
        <dbReference type="PROSITE" id="PS51465"/>
    </source>
</evidence>
<dbReference type="Proteomes" id="UP000075882">
    <property type="component" value="Unassembled WGS sequence"/>
</dbReference>
<accession>A0A8W7Q245</accession>
<organism evidence="3">
    <name type="scientific">Anopheles coluzzii</name>
    <name type="common">African malaria mosquito</name>
    <dbReference type="NCBI Taxonomy" id="1518534"/>
    <lineage>
        <taxon>Eukaryota</taxon>
        <taxon>Metazoa</taxon>
        <taxon>Ecdysozoa</taxon>
        <taxon>Arthropoda</taxon>
        <taxon>Hexapoda</taxon>
        <taxon>Insecta</taxon>
        <taxon>Pterygota</taxon>
        <taxon>Neoptera</taxon>
        <taxon>Endopterygota</taxon>
        <taxon>Diptera</taxon>
        <taxon>Nematocera</taxon>
        <taxon>Culicoidea</taxon>
        <taxon>Culicidae</taxon>
        <taxon>Anophelinae</taxon>
        <taxon>Anopheles</taxon>
    </lineage>
</organism>
<dbReference type="VEuPathDB" id="VectorBase:ACON2_034788"/>
<dbReference type="CDD" id="cd00104">
    <property type="entry name" value="KAZAL_FS"/>
    <property type="match status" value="1"/>
</dbReference>
<feature type="transmembrane region" description="Helical" evidence="1">
    <location>
        <begin position="170"/>
        <end position="187"/>
    </location>
</feature>
<proteinExistence type="predicted"/>
<dbReference type="EnsemblMetazoa" id="ACOM041466-RA">
    <property type="protein sequence ID" value="ACOM041466-PA.1"/>
    <property type="gene ID" value="ACOM041466"/>
</dbReference>
<name>A0A8W7Q245_ANOCL</name>
<dbReference type="PROSITE" id="PS51465">
    <property type="entry name" value="KAZAL_2"/>
    <property type="match status" value="1"/>
</dbReference>
<sequence length="203" mass="22003">MNKSTAMTEHGKVLALQSKQLNDAAGKYDGTAGQATMRFLSYINLMVLGVLALVLSASAGPCGCPRSYRPVCGTDLKTYSNQCVLDCRINSNYAWELRLREPADACDFIEFCCDSSDERRERDLALALLAWEALTLVAGAGWLRLVLILLQFTADPLVVPVGSKPAPADAGVALVALPLLALLGRSWELRRRPTLEPSPPKIV</sequence>
<keyword evidence="1" id="KW-0812">Transmembrane</keyword>
<evidence type="ECO:0000313" key="3">
    <source>
        <dbReference type="EnsemblMetazoa" id="ACOM041466-PA.1"/>
    </source>
</evidence>
<dbReference type="InterPro" id="IPR002350">
    <property type="entry name" value="Kazal_dom"/>
</dbReference>
<feature type="transmembrane region" description="Helical" evidence="1">
    <location>
        <begin position="39"/>
        <end position="59"/>
    </location>
</feature>
<dbReference type="SUPFAM" id="SSF100895">
    <property type="entry name" value="Kazal-type serine protease inhibitors"/>
    <property type="match status" value="1"/>
</dbReference>
<feature type="domain" description="Kazal-like" evidence="2">
    <location>
        <begin position="56"/>
        <end position="92"/>
    </location>
</feature>
<dbReference type="InterPro" id="IPR036058">
    <property type="entry name" value="Kazal_dom_sf"/>
</dbReference>
<evidence type="ECO:0000256" key="1">
    <source>
        <dbReference type="SAM" id="Phobius"/>
    </source>
</evidence>
<reference evidence="3" key="1">
    <citation type="submission" date="2022-08" db="UniProtKB">
        <authorList>
            <consortium name="EnsemblMetazoa"/>
        </authorList>
    </citation>
    <scope>IDENTIFICATION</scope>
</reference>
<protein>
    <recommendedName>
        <fullName evidence="2">Kazal-like domain-containing protein</fullName>
    </recommendedName>
</protein>
<dbReference type="Gene3D" id="3.30.60.30">
    <property type="match status" value="1"/>
</dbReference>